<sequence>MSCMLILCNQQNMRSFSLNVGFCVKRRRSECTSVWRLRCLIMTKPVSDWAVAHLLSDSYKNCLDSLRTSLSRRYLLLCIISVYMCAIKVCKRLRKINNLCFLTCCKC</sequence>
<dbReference type="Proteomes" id="UP000822688">
    <property type="component" value="Chromosome 10"/>
</dbReference>
<dbReference type="EMBL" id="CM026431">
    <property type="protein sequence ID" value="KAG0559185.1"/>
    <property type="molecule type" value="Genomic_DNA"/>
</dbReference>
<evidence type="ECO:0000313" key="1">
    <source>
        <dbReference type="EMBL" id="KAG0559185.1"/>
    </source>
</evidence>
<dbReference type="AlphaFoldDB" id="A0A8T0GKU9"/>
<evidence type="ECO:0000313" key="2">
    <source>
        <dbReference type="Proteomes" id="UP000822688"/>
    </source>
</evidence>
<protein>
    <submittedName>
        <fullName evidence="1">Uncharacterized protein</fullName>
    </submittedName>
</protein>
<organism evidence="1 2">
    <name type="scientific">Ceratodon purpureus</name>
    <name type="common">Fire moss</name>
    <name type="synonym">Dicranum purpureum</name>
    <dbReference type="NCBI Taxonomy" id="3225"/>
    <lineage>
        <taxon>Eukaryota</taxon>
        <taxon>Viridiplantae</taxon>
        <taxon>Streptophyta</taxon>
        <taxon>Embryophyta</taxon>
        <taxon>Bryophyta</taxon>
        <taxon>Bryophytina</taxon>
        <taxon>Bryopsida</taxon>
        <taxon>Dicranidae</taxon>
        <taxon>Pseudoditrichales</taxon>
        <taxon>Ditrichaceae</taxon>
        <taxon>Ceratodon</taxon>
    </lineage>
</organism>
<accession>A0A8T0GKU9</accession>
<comment type="caution">
    <text evidence="1">The sequence shown here is derived from an EMBL/GenBank/DDBJ whole genome shotgun (WGS) entry which is preliminary data.</text>
</comment>
<gene>
    <name evidence="1" type="ORF">KC19_10G085000</name>
</gene>
<proteinExistence type="predicted"/>
<name>A0A8T0GKU9_CERPU</name>
<reference evidence="1" key="1">
    <citation type="submission" date="2020-06" db="EMBL/GenBank/DDBJ databases">
        <title>WGS assembly of Ceratodon purpureus strain R40.</title>
        <authorList>
            <person name="Carey S.B."/>
            <person name="Jenkins J."/>
            <person name="Shu S."/>
            <person name="Lovell J.T."/>
            <person name="Sreedasyam A."/>
            <person name="Maumus F."/>
            <person name="Tiley G.P."/>
            <person name="Fernandez-Pozo N."/>
            <person name="Barry K."/>
            <person name="Chen C."/>
            <person name="Wang M."/>
            <person name="Lipzen A."/>
            <person name="Daum C."/>
            <person name="Saski C.A."/>
            <person name="Payton A.C."/>
            <person name="Mcbreen J.C."/>
            <person name="Conrad R.E."/>
            <person name="Kollar L.M."/>
            <person name="Olsson S."/>
            <person name="Huttunen S."/>
            <person name="Landis J.B."/>
            <person name="Wickett N.J."/>
            <person name="Johnson M.G."/>
            <person name="Rensing S.A."/>
            <person name="Grimwood J."/>
            <person name="Schmutz J."/>
            <person name="Mcdaniel S.F."/>
        </authorList>
    </citation>
    <scope>NUCLEOTIDE SEQUENCE</scope>
    <source>
        <strain evidence="1">R40</strain>
    </source>
</reference>
<keyword evidence="2" id="KW-1185">Reference proteome</keyword>